<evidence type="ECO:0000256" key="3">
    <source>
        <dbReference type="ARBA" id="ARBA00022722"/>
    </source>
</evidence>
<dbReference type="Pfam" id="PF02609">
    <property type="entry name" value="Exonuc_VII_S"/>
    <property type="match status" value="1"/>
</dbReference>
<evidence type="ECO:0000256" key="2">
    <source>
        <dbReference type="ARBA" id="ARBA00022490"/>
    </source>
</evidence>
<evidence type="ECO:0000256" key="5">
    <source>
        <dbReference type="ARBA" id="ARBA00022839"/>
    </source>
</evidence>
<protein>
    <recommendedName>
        <fullName evidence="6">Exodeoxyribonuclease 7 small subunit</fullName>
        <ecNumber evidence="6">3.1.11.6</ecNumber>
    </recommendedName>
    <alternativeName>
        <fullName evidence="6">Exodeoxyribonuclease VII small subunit</fullName>
        <shortName evidence="6">Exonuclease VII small subunit</shortName>
    </alternativeName>
</protein>
<dbReference type="GO" id="GO:0008855">
    <property type="term" value="F:exodeoxyribonuclease VII activity"/>
    <property type="evidence" value="ECO:0007669"/>
    <property type="project" value="UniProtKB-EC"/>
</dbReference>
<keyword evidence="4 6" id="KW-0378">Hydrolase</keyword>
<keyword evidence="3 6" id="KW-0540">Nuclease</keyword>
<dbReference type="NCBIfam" id="NF002139">
    <property type="entry name" value="PRK00977.1-3"/>
    <property type="match status" value="1"/>
</dbReference>
<keyword evidence="5 6" id="KW-0269">Exonuclease</keyword>
<comment type="subcellular location">
    <subcellularLocation>
        <location evidence="6">Cytoplasm</location>
    </subcellularLocation>
</comment>
<gene>
    <name evidence="6" type="primary">xseB</name>
    <name evidence="7" type="ORF">Q8A70_06245</name>
</gene>
<dbReference type="EMBL" id="JAUYVI010000002">
    <property type="protein sequence ID" value="MDQ7247256.1"/>
    <property type="molecule type" value="Genomic_DNA"/>
</dbReference>
<evidence type="ECO:0000256" key="6">
    <source>
        <dbReference type="HAMAP-Rule" id="MF_00337"/>
    </source>
</evidence>
<evidence type="ECO:0000313" key="8">
    <source>
        <dbReference type="Proteomes" id="UP001230156"/>
    </source>
</evidence>
<dbReference type="PANTHER" id="PTHR34137:SF1">
    <property type="entry name" value="EXODEOXYRIBONUCLEASE 7 SMALL SUBUNIT"/>
    <property type="match status" value="1"/>
</dbReference>
<dbReference type="InterPro" id="IPR037004">
    <property type="entry name" value="Exonuc_VII_ssu_sf"/>
</dbReference>
<comment type="catalytic activity">
    <reaction evidence="6">
        <text>Exonucleolytic cleavage in either 5'- to 3'- or 3'- to 5'-direction to yield nucleoside 5'-phosphates.</text>
        <dbReference type="EC" id="3.1.11.6"/>
    </reaction>
</comment>
<dbReference type="RefSeq" id="WP_379954657.1">
    <property type="nucleotide sequence ID" value="NZ_JAUYVI010000002.1"/>
</dbReference>
<comment type="function">
    <text evidence="6">Bidirectionally degrades single-stranded DNA into large acid-insoluble oligonucleotides, which are then degraded further into small acid-soluble oligonucleotides.</text>
</comment>
<name>A0ABU0YJM4_9PROT</name>
<reference evidence="8" key="1">
    <citation type="submission" date="2023-08" db="EMBL/GenBank/DDBJ databases">
        <title>Rhodospirillaceae gen. nov., a novel taxon isolated from the Yangtze River Yuezi River estuary sludge.</title>
        <authorList>
            <person name="Ruan L."/>
        </authorList>
    </citation>
    <scope>NUCLEOTIDE SEQUENCE [LARGE SCALE GENOMIC DNA]</scope>
    <source>
        <strain evidence="8">R-7</strain>
    </source>
</reference>
<dbReference type="HAMAP" id="MF_00337">
    <property type="entry name" value="Exonuc_7_S"/>
    <property type="match status" value="1"/>
</dbReference>
<sequence length="88" mass="9468">MAENQNAGTNIPAEIAALSFEAALAQLQDLVKKLERGDNKLDEAISSYERGALLKQHCEAKLREAQMKVEKIVLGANGSVGTQPMDAD</sequence>
<keyword evidence="8" id="KW-1185">Reference proteome</keyword>
<comment type="similarity">
    <text evidence="1 6">Belongs to the XseB family.</text>
</comment>
<evidence type="ECO:0000256" key="4">
    <source>
        <dbReference type="ARBA" id="ARBA00022801"/>
    </source>
</evidence>
<dbReference type="EC" id="3.1.11.6" evidence="6"/>
<accession>A0ABU0YJM4</accession>
<dbReference type="InterPro" id="IPR003761">
    <property type="entry name" value="Exonuc_VII_S"/>
</dbReference>
<dbReference type="NCBIfam" id="TIGR01280">
    <property type="entry name" value="xseB"/>
    <property type="match status" value="1"/>
</dbReference>
<organism evidence="7 8">
    <name type="scientific">Dongia sedimenti</name>
    <dbReference type="NCBI Taxonomy" id="3064282"/>
    <lineage>
        <taxon>Bacteria</taxon>
        <taxon>Pseudomonadati</taxon>
        <taxon>Pseudomonadota</taxon>
        <taxon>Alphaproteobacteria</taxon>
        <taxon>Rhodospirillales</taxon>
        <taxon>Dongiaceae</taxon>
        <taxon>Dongia</taxon>
    </lineage>
</organism>
<comment type="subunit">
    <text evidence="6">Heterooligomer composed of large and small subunits.</text>
</comment>
<comment type="caution">
    <text evidence="7">The sequence shown here is derived from an EMBL/GenBank/DDBJ whole genome shotgun (WGS) entry which is preliminary data.</text>
</comment>
<dbReference type="PANTHER" id="PTHR34137">
    <property type="entry name" value="EXODEOXYRIBONUCLEASE 7 SMALL SUBUNIT"/>
    <property type="match status" value="1"/>
</dbReference>
<evidence type="ECO:0000256" key="1">
    <source>
        <dbReference type="ARBA" id="ARBA00009998"/>
    </source>
</evidence>
<proteinExistence type="inferred from homology"/>
<dbReference type="Gene3D" id="1.10.287.1040">
    <property type="entry name" value="Exonuclease VII, small subunit"/>
    <property type="match status" value="1"/>
</dbReference>
<dbReference type="SUPFAM" id="SSF116842">
    <property type="entry name" value="XseB-like"/>
    <property type="match status" value="1"/>
</dbReference>
<keyword evidence="2 6" id="KW-0963">Cytoplasm</keyword>
<evidence type="ECO:0000313" key="7">
    <source>
        <dbReference type="EMBL" id="MDQ7247256.1"/>
    </source>
</evidence>
<dbReference type="Proteomes" id="UP001230156">
    <property type="component" value="Unassembled WGS sequence"/>
</dbReference>